<organism evidence="2 3">
    <name type="scientific">Dichomitus squalens</name>
    <dbReference type="NCBI Taxonomy" id="114155"/>
    <lineage>
        <taxon>Eukaryota</taxon>
        <taxon>Fungi</taxon>
        <taxon>Dikarya</taxon>
        <taxon>Basidiomycota</taxon>
        <taxon>Agaricomycotina</taxon>
        <taxon>Agaricomycetes</taxon>
        <taxon>Polyporales</taxon>
        <taxon>Polyporaceae</taxon>
        <taxon>Dichomitus</taxon>
    </lineage>
</organism>
<keyword evidence="3" id="KW-1185">Reference proteome</keyword>
<accession>A0A4Q9PYE8</accession>
<dbReference type="Proteomes" id="UP000292957">
    <property type="component" value="Unassembled WGS sequence"/>
</dbReference>
<name>A0A4Q9PYE8_9APHY</name>
<dbReference type="Proteomes" id="UP000292082">
    <property type="component" value="Unassembled WGS sequence"/>
</dbReference>
<evidence type="ECO:0000313" key="2">
    <source>
        <dbReference type="EMBL" id="TBU59807.1"/>
    </source>
</evidence>
<evidence type="ECO:0000313" key="1">
    <source>
        <dbReference type="EMBL" id="TBU23438.1"/>
    </source>
</evidence>
<reference evidence="2 3" key="1">
    <citation type="submission" date="2019-01" db="EMBL/GenBank/DDBJ databases">
        <title>Draft genome sequences of three monokaryotic isolates of the white-rot basidiomycete fungus Dichomitus squalens.</title>
        <authorList>
            <consortium name="DOE Joint Genome Institute"/>
            <person name="Lopez S.C."/>
            <person name="Andreopoulos B."/>
            <person name="Pangilinan J."/>
            <person name="Lipzen A."/>
            <person name="Riley R."/>
            <person name="Ahrendt S."/>
            <person name="Ng V."/>
            <person name="Barry K."/>
            <person name="Daum C."/>
            <person name="Grigoriev I.V."/>
            <person name="Hilden K.S."/>
            <person name="Makela M.R."/>
            <person name="de Vries R.P."/>
        </authorList>
    </citation>
    <scope>NUCLEOTIDE SEQUENCE [LARGE SCALE GENOMIC DNA]</scope>
    <source>
        <strain evidence="2 3">CBS 464.89</strain>
        <strain evidence="1">OM18370.1</strain>
    </source>
</reference>
<dbReference type="EMBL" id="ML145110">
    <property type="protein sequence ID" value="TBU59807.1"/>
    <property type="molecule type" value="Genomic_DNA"/>
</dbReference>
<dbReference type="EMBL" id="ML143505">
    <property type="protein sequence ID" value="TBU23438.1"/>
    <property type="molecule type" value="Genomic_DNA"/>
</dbReference>
<proteinExistence type="predicted"/>
<protein>
    <submittedName>
        <fullName evidence="2">Uncharacterized protein</fullName>
    </submittedName>
</protein>
<evidence type="ECO:0000313" key="3">
    <source>
        <dbReference type="Proteomes" id="UP000292082"/>
    </source>
</evidence>
<gene>
    <name evidence="2" type="ORF">BD310DRAFT_373475</name>
    <name evidence="1" type="ORF">BD311DRAFT_819097</name>
</gene>
<dbReference type="AlphaFoldDB" id="A0A4Q9PYE8"/>
<sequence length="54" mass="6048">MIQTSDQYQVFAGCVDTVVSFAYSFSVCLVVHRHSQWRSLPTATLRSSLKISPV</sequence>